<dbReference type="EC" id="6.3.2.6" evidence="8"/>
<dbReference type="PANTHER" id="PTHR43700:SF1">
    <property type="entry name" value="PHOSPHORIBOSYLAMINOIMIDAZOLE-SUCCINOCARBOXAMIDE SYNTHASE"/>
    <property type="match status" value="1"/>
</dbReference>
<dbReference type="HAMAP" id="MF_00137">
    <property type="entry name" value="SAICAR_synth"/>
    <property type="match status" value="1"/>
</dbReference>
<keyword evidence="4 8" id="KW-0547">Nucleotide-binding</keyword>
<proteinExistence type="inferred from homology"/>
<dbReference type="Gene3D" id="3.30.470.20">
    <property type="entry name" value="ATP-grasp fold, B domain"/>
    <property type="match status" value="1"/>
</dbReference>
<dbReference type="AlphaFoldDB" id="A0A1G1X041"/>
<sequence length="329" mass="36259">MATTAQGILEAAIPAALAKAGLTLSHKGKVRDTYILPNHDDLLLVMATDRVSIFDFVIPATIAGKGEILTAMTIFWLTEVLPGSLAHHLVAFGNEIDLFLPPTLRQSGVLRKRCIVVKKFDMLSVECIVRHYLTGSGWASYKEHGHVCGIRLPDGLHDGSQLPEPIFTPTTKALEGHDEHLPTADVIAEHGTWLTTKSLVAFQAISQFAESRGVLLADSKFEFAKVGTLADEVGTPDSSRFWDSAEWAIANESGTSPPSYDKQHLRNWGKGFGIPKLDPCNSDDQDYVRKLFVPPLVLQETSDKYHAIFQRLVGMALAEFQQMWMDIHA</sequence>
<dbReference type="UniPathway" id="UPA00074">
    <property type="reaction ID" value="UER00131"/>
</dbReference>
<evidence type="ECO:0000256" key="2">
    <source>
        <dbReference type="ARBA" id="ARBA00010190"/>
    </source>
</evidence>
<dbReference type="InterPro" id="IPR028923">
    <property type="entry name" value="SAICAR_synt/ADE2_N"/>
</dbReference>
<feature type="domain" description="SAICAR synthetase/ADE2 N-terminal" evidence="9">
    <location>
        <begin position="26"/>
        <end position="270"/>
    </location>
</feature>
<dbReference type="GO" id="GO:0005737">
    <property type="term" value="C:cytoplasm"/>
    <property type="evidence" value="ECO:0007669"/>
    <property type="project" value="TreeGrafter"/>
</dbReference>
<dbReference type="GO" id="GO:0006189">
    <property type="term" value="P:'de novo' IMP biosynthetic process"/>
    <property type="evidence" value="ECO:0007669"/>
    <property type="project" value="UniProtKB-UniRule"/>
</dbReference>
<evidence type="ECO:0000259" key="9">
    <source>
        <dbReference type="Pfam" id="PF01259"/>
    </source>
</evidence>
<evidence type="ECO:0000256" key="6">
    <source>
        <dbReference type="ARBA" id="ARBA00022840"/>
    </source>
</evidence>
<evidence type="ECO:0000256" key="5">
    <source>
        <dbReference type="ARBA" id="ARBA00022755"/>
    </source>
</evidence>
<accession>A0A1G1X041</accession>
<comment type="similarity">
    <text evidence="2 8">Belongs to the SAICAR synthetase family.</text>
</comment>
<dbReference type="GO" id="GO:0005524">
    <property type="term" value="F:ATP binding"/>
    <property type="evidence" value="ECO:0007669"/>
    <property type="project" value="UniProtKB-KW"/>
</dbReference>
<dbReference type="SUPFAM" id="SSF56104">
    <property type="entry name" value="SAICAR synthase-like"/>
    <property type="match status" value="1"/>
</dbReference>
<keyword evidence="6 8" id="KW-0067">ATP-binding</keyword>
<evidence type="ECO:0000256" key="3">
    <source>
        <dbReference type="ARBA" id="ARBA00022598"/>
    </source>
</evidence>
<dbReference type="EMBL" id="MHHR01000031">
    <property type="protein sequence ID" value="OGY33369.1"/>
    <property type="molecule type" value="Genomic_DNA"/>
</dbReference>
<dbReference type="GO" id="GO:0004639">
    <property type="term" value="F:phosphoribosylaminoimidazolesuccinocarboxamide synthase activity"/>
    <property type="evidence" value="ECO:0007669"/>
    <property type="project" value="UniProtKB-UniRule"/>
</dbReference>
<protein>
    <recommendedName>
        <fullName evidence="8">Phosphoribosylaminoimidazole-succinocarboxamide synthase</fullName>
        <ecNumber evidence="8">6.3.2.6</ecNumber>
    </recommendedName>
    <alternativeName>
        <fullName evidence="8">SAICAR synthetase</fullName>
    </alternativeName>
</protein>
<evidence type="ECO:0000313" key="10">
    <source>
        <dbReference type="EMBL" id="OGY33369.1"/>
    </source>
</evidence>
<evidence type="ECO:0000313" key="11">
    <source>
        <dbReference type="Proteomes" id="UP000177528"/>
    </source>
</evidence>
<keyword evidence="5 8" id="KW-0658">Purine biosynthesis</keyword>
<comment type="catalytic activity">
    <reaction evidence="7 8">
        <text>5-amino-1-(5-phospho-D-ribosyl)imidazole-4-carboxylate + L-aspartate + ATP = (2S)-2-[5-amino-1-(5-phospho-beta-D-ribosyl)imidazole-4-carboxamido]succinate + ADP + phosphate + 2 H(+)</text>
        <dbReference type="Rhea" id="RHEA:22628"/>
        <dbReference type="ChEBI" id="CHEBI:15378"/>
        <dbReference type="ChEBI" id="CHEBI:29991"/>
        <dbReference type="ChEBI" id="CHEBI:30616"/>
        <dbReference type="ChEBI" id="CHEBI:43474"/>
        <dbReference type="ChEBI" id="CHEBI:58443"/>
        <dbReference type="ChEBI" id="CHEBI:77657"/>
        <dbReference type="ChEBI" id="CHEBI:456216"/>
        <dbReference type="EC" id="6.3.2.6"/>
    </reaction>
</comment>
<reference evidence="10 11" key="1">
    <citation type="journal article" date="2016" name="Nat. Commun.">
        <title>Thousands of microbial genomes shed light on interconnected biogeochemical processes in an aquifer system.</title>
        <authorList>
            <person name="Anantharaman K."/>
            <person name="Brown C.T."/>
            <person name="Hug L.A."/>
            <person name="Sharon I."/>
            <person name="Castelle C.J."/>
            <person name="Probst A.J."/>
            <person name="Thomas B.C."/>
            <person name="Singh A."/>
            <person name="Wilkins M.J."/>
            <person name="Karaoz U."/>
            <person name="Brodie E.L."/>
            <person name="Williams K.H."/>
            <person name="Hubbard S.S."/>
            <person name="Banfield J.F."/>
        </authorList>
    </citation>
    <scope>NUCLEOTIDE SEQUENCE [LARGE SCALE GENOMIC DNA]</scope>
</reference>
<gene>
    <name evidence="8" type="primary">purC</name>
    <name evidence="10" type="ORF">A3D99_02820</name>
</gene>
<evidence type="ECO:0000256" key="7">
    <source>
        <dbReference type="ARBA" id="ARBA00048475"/>
    </source>
</evidence>
<dbReference type="NCBIfam" id="NF010568">
    <property type="entry name" value="PRK13961.1"/>
    <property type="match status" value="1"/>
</dbReference>
<keyword evidence="3 8" id="KW-0436">Ligase</keyword>
<comment type="caution">
    <text evidence="10">The sequence shown here is derived from an EMBL/GenBank/DDBJ whole genome shotgun (WGS) entry which is preliminary data.</text>
</comment>
<organism evidence="10 11">
    <name type="scientific">Candidatus Andersenbacteria bacterium RIFCSPHIGHO2_12_FULL_45_11</name>
    <dbReference type="NCBI Taxonomy" id="1797281"/>
    <lineage>
        <taxon>Bacteria</taxon>
        <taxon>Candidatus Anderseniibacteriota</taxon>
    </lineage>
</organism>
<dbReference type="Gene3D" id="3.30.200.20">
    <property type="entry name" value="Phosphorylase Kinase, domain 1"/>
    <property type="match status" value="1"/>
</dbReference>
<comment type="pathway">
    <text evidence="1 8">Purine metabolism; IMP biosynthesis via de novo pathway; 5-amino-1-(5-phospho-D-ribosyl)imidazole-4-carboxamide from 5-amino-1-(5-phospho-D-ribosyl)imidazole-4-carboxylate: step 1/2.</text>
</comment>
<dbReference type="Pfam" id="PF01259">
    <property type="entry name" value="SAICAR_synt"/>
    <property type="match status" value="1"/>
</dbReference>
<dbReference type="PANTHER" id="PTHR43700">
    <property type="entry name" value="PHOSPHORIBOSYLAMINOIMIDAZOLE-SUCCINOCARBOXAMIDE SYNTHASE"/>
    <property type="match status" value="1"/>
</dbReference>
<evidence type="ECO:0000256" key="1">
    <source>
        <dbReference type="ARBA" id="ARBA00004672"/>
    </source>
</evidence>
<evidence type="ECO:0000256" key="8">
    <source>
        <dbReference type="HAMAP-Rule" id="MF_00137"/>
    </source>
</evidence>
<dbReference type="CDD" id="cd01414">
    <property type="entry name" value="SAICAR_synt_Sc"/>
    <property type="match status" value="1"/>
</dbReference>
<name>A0A1G1X041_9BACT</name>
<dbReference type="Proteomes" id="UP000177528">
    <property type="component" value="Unassembled WGS sequence"/>
</dbReference>
<evidence type="ECO:0000256" key="4">
    <source>
        <dbReference type="ARBA" id="ARBA00022741"/>
    </source>
</evidence>